<accession>A0A918N5E7</accession>
<evidence type="ECO:0000313" key="2">
    <source>
        <dbReference type="Proteomes" id="UP000626148"/>
    </source>
</evidence>
<comment type="caution">
    <text evidence="1">The sequence shown here is derived from an EMBL/GenBank/DDBJ whole genome shotgun (WGS) entry which is preliminary data.</text>
</comment>
<dbReference type="AlphaFoldDB" id="A0A918N5E7"/>
<proteinExistence type="predicted"/>
<reference evidence="1" key="2">
    <citation type="submission" date="2020-09" db="EMBL/GenBank/DDBJ databases">
        <authorList>
            <person name="Sun Q."/>
            <person name="Kim S."/>
        </authorList>
    </citation>
    <scope>NUCLEOTIDE SEQUENCE</scope>
    <source>
        <strain evidence="1">KCTC 22169</strain>
    </source>
</reference>
<organism evidence="1 2">
    <name type="scientific">Saccharospirillum salsuginis</name>
    <dbReference type="NCBI Taxonomy" id="418750"/>
    <lineage>
        <taxon>Bacteria</taxon>
        <taxon>Pseudomonadati</taxon>
        <taxon>Pseudomonadota</taxon>
        <taxon>Gammaproteobacteria</taxon>
        <taxon>Oceanospirillales</taxon>
        <taxon>Saccharospirillaceae</taxon>
        <taxon>Saccharospirillum</taxon>
    </lineage>
</organism>
<gene>
    <name evidence="1" type="ORF">GCM10007392_05370</name>
</gene>
<keyword evidence="2" id="KW-1185">Reference proteome</keyword>
<sequence>MSNATTLKAPDPITVDFVEGHGKGVFLVLSPKADVSGGSVENYPGVFATGSGLIHCICENGEKTYRKINKEIHSMVLV</sequence>
<protein>
    <submittedName>
        <fullName evidence="1">Uncharacterized protein</fullName>
    </submittedName>
</protein>
<dbReference type="Proteomes" id="UP000626148">
    <property type="component" value="Unassembled WGS sequence"/>
</dbReference>
<evidence type="ECO:0000313" key="1">
    <source>
        <dbReference type="EMBL" id="GGX41390.1"/>
    </source>
</evidence>
<name>A0A918N5E7_9GAMM</name>
<dbReference type="EMBL" id="BMXR01000001">
    <property type="protein sequence ID" value="GGX41390.1"/>
    <property type="molecule type" value="Genomic_DNA"/>
</dbReference>
<reference evidence="1" key="1">
    <citation type="journal article" date="2014" name="Int. J. Syst. Evol. Microbiol.">
        <title>Complete genome sequence of Corynebacterium casei LMG S-19264T (=DSM 44701T), isolated from a smear-ripened cheese.</title>
        <authorList>
            <consortium name="US DOE Joint Genome Institute (JGI-PGF)"/>
            <person name="Walter F."/>
            <person name="Albersmeier A."/>
            <person name="Kalinowski J."/>
            <person name="Ruckert C."/>
        </authorList>
    </citation>
    <scope>NUCLEOTIDE SEQUENCE</scope>
    <source>
        <strain evidence="1">KCTC 22169</strain>
    </source>
</reference>